<dbReference type="EMBL" id="JAKJSC010000001">
    <property type="protein sequence ID" value="MDE5418376.1"/>
    <property type="molecule type" value="Genomic_DNA"/>
</dbReference>
<organism evidence="1 2">
    <name type="scientific">Paralabilibaculum antarcticum</name>
    <dbReference type="NCBI Taxonomy" id="2912572"/>
    <lineage>
        <taxon>Bacteria</taxon>
        <taxon>Pseudomonadati</taxon>
        <taxon>Bacteroidota</taxon>
        <taxon>Bacteroidia</taxon>
        <taxon>Marinilabiliales</taxon>
        <taxon>Marinifilaceae</taxon>
        <taxon>Paralabilibaculum</taxon>
    </lineage>
</organism>
<evidence type="ECO:0000313" key="2">
    <source>
        <dbReference type="Proteomes" id="UP001528920"/>
    </source>
</evidence>
<accession>A0ABT5VSI0</accession>
<evidence type="ECO:0008006" key="3">
    <source>
        <dbReference type="Google" id="ProtNLM"/>
    </source>
</evidence>
<protein>
    <recommendedName>
        <fullName evidence="3">Porin</fullName>
    </recommendedName>
</protein>
<keyword evidence="2" id="KW-1185">Reference proteome</keyword>
<dbReference type="SUPFAM" id="SSF56935">
    <property type="entry name" value="Porins"/>
    <property type="match status" value="1"/>
</dbReference>
<dbReference type="RefSeq" id="WP_275109702.1">
    <property type="nucleotide sequence ID" value="NZ_JAKJSC010000001.1"/>
</dbReference>
<reference evidence="1 2" key="1">
    <citation type="submission" date="2022-01" db="EMBL/GenBank/DDBJ databases">
        <title>Labilibaculum sp. nov, a marine bacterium isolated from Antarctica.</title>
        <authorList>
            <person name="Dai W."/>
        </authorList>
    </citation>
    <scope>NUCLEOTIDE SEQUENCE [LARGE SCALE GENOMIC DNA]</scope>
    <source>
        <strain evidence="1 2">DW002</strain>
    </source>
</reference>
<evidence type="ECO:0000313" key="1">
    <source>
        <dbReference type="EMBL" id="MDE5418376.1"/>
    </source>
</evidence>
<name>A0ABT5VSI0_9BACT</name>
<sequence length="387" mass="44163">MKFKSLFILFLIPFFSFSQDQKLTLDGYLKDLHMYYHPEQLSVGPELHDFNINTIHNRLNLNWFANDKMTFTLGMRNRFISGNAVSDIPNNKSSVDFDNGFLDLSWITTEGNNSFLHSIFDRAYIDYSTGNWQIRLGRQRINWGINLVWNPNDVFNSFSYFDFDYEERPGSDAINIRHYIGATSSVEIVYKIAKSTNEMALAAMYRFSYNNYDYQFISGWVGDDYMIGGGYTGSIKGGGFRGEITHFFPRTNQTNSQESTVASISYDYTLKNNLYLSIEGLYNSKGTTGDAGGSNLLLTQNLSAKQLSLAKYSLFAQASIPINPLFNAGIAAILNPSDNSWYLSPSCRYSIHENIELMITTQLFFGKERTEFGDIGQLAFARIRWSF</sequence>
<proteinExistence type="predicted"/>
<dbReference type="Proteomes" id="UP001528920">
    <property type="component" value="Unassembled WGS sequence"/>
</dbReference>
<gene>
    <name evidence="1" type="ORF">L3049_10175</name>
</gene>
<comment type="caution">
    <text evidence="1">The sequence shown here is derived from an EMBL/GenBank/DDBJ whole genome shotgun (WGS) entry which is preliminary data.</text>
</comment>